<keyword evidence="10" id="KW-0067">ATP-binding</keyword>
<dbReference type="GO" id="GO:0005524">
    <property type="term" value="F:ATP binding"/>
    <property type="evidence" value="ECO:0007669"/>
    <property type="project" value="UniProtKB-KW"/>
</dbReference>
<dbReference type="EMBL" id="WKKI01000030">
    <property type="protein sequence ID" value="MRX73232.1"/>
    <property type="molecule type" value="Genomic_DNA"/>
</dbReference>
<name>A0A7X2J0K0_9BACI</name>
<gene>
    <name evidence="17" type="ORF">GJU40_13880</name>
</gene>
<sequence length="350" mass="40131">MKKLSFKLLAVITLSFFLSFGVMAALVRMIVEYYRLDEGVTVWQYNTLTFLFLFSVIATFIVSFLLLIRHRLKYLQQMTEAVRSIAEGDLGFQVPVKGQDELAQLSGSINIMSQKLKEQFESERKLQQSKNELITNVSHDVRTPLTSIIGYLELLRNQEYHHEEQLAEYIETTYGKTIELKNLVNELFEYTRLSSPDMVLNQSMVDVSGILTQMSGEYVPIFENRNISIELSLSEGLNLFIDVEKLVRVFDQLFSNALKYSDAPSNLKISAYRDAAYVHIAFTNSAADFSERDPNILFERFYRTDTSRHSEGAGLGLAISKRIIELHNGRMHADYQHKLLTIHIELLAGD</sequence>
<evidence type="ECO:0000256" key="4">
    <source>
        <dbReference type="ARBA" id="ARBA00022475"/>
    </source>
</evidence>
<dbReference type="CDD" id="cd06225">
    <property type="entry name" value="HAMP"/>
    <property type="match status" value="1"/>
</dbReference>
<evidence type="ECO:0000256" key="3">
    <source>
        <dbReference type="ARBA" id="ARBA00012438"/>
    </source>
</evidence>
<keyword evidence="6" id="KW-0808">Transferase</keyword>
<keyword evidence="7 14" id="KW-0812">Transmembrane</keyword>
<keyword evidence="11 14" id="KW-1133">Transmembrane helix</keyword>
<dbReference type="Pfam" id="PF00672">
    <property type="entry name" value="HAMP"/>
    <property type="match status" value="1"/>
</dbReference>
<evidence type="ECO:0000256" key="2">
    <source>
        <dbReference type="ARBA" id="ARBA00004651"/>
    </source>
</evidence>
<dbReference type="Proteomes" id="UP000448867">
    <property type="component" value="Unassembled WGS sequence"/>
</dbReference>
<keyword evidence="8" id="KW-0547">Nucleotide-binding</keyword>
<dbReference type="PRINTS" id="PR01780">
    <property type="entry name" value="LANTIREGPROT"/>
</dbReference>
<dbReference type="GO" id="GO:0005886">
    <property type="term" value="C:plasma membrane"/>
    <property type="evidence" value="ECO:0007669"/>
    <property type="project" value="UniProtKB-SubCell"/>
</dbReference>
<feature type="domain" description="HAMP" evidence="16">
    <location>
        <begin position="69"/>
        <end position="121"/>
    </location>
</feature>
<dbReference type="Pfam" id="PF00512">
    <property type="entry name" value="HisKA"/>
    <property type="match status" value="1"/>
</dbReference>
<evidence type="ECO:0000256" key="10">
    <source>
        <dbReference type="ARBA" id="ARBA00022840"/>
    </source>
</evidence>
<evidence type="ECO:0000256" key="14">
    <source>
        <dbReference type="SAM" id="Phobius"/>
    </source>
</evidence>
<dbReference type="SUPFAM" id="SSF158472">
    <property type="entry name" value="HAMP domain-like"/>
    <property type="match status" value="1"/>
</dbReference>
<evidence type="ECO:0000256" key="11">
    <source>
        <dbReference type="ARBA" id="ARBA00022989"/>
    </source>
</evidence>
<evidence type="ECO:0000256" key="1">
    <source>
        <dbReference type="ARBA" id="ARBA00000085"/>
    </source>
</evidence>
<reference evidence="17 18" key="1">
    <citation type="submission" date="2019-11" db="EMBL/GenBank/DDBJ databases">
        <title>Bacillus lacus genome.</title>
        <authorList>
            <person name="Allen C.J."/>
            <person name="Newman J.D."/>
        </authorList>
    </citation>
    <scope>NUCLEOTIDE SEQUENCE [LARGE SCALE GENOMIC DNA]</scope>
    <source>
        <strain evidence="17 18">KCTC 33946</strain>
    </source>
</reference>
<evidence type="ECO:0000256" key="13">
    <source>
        <dbReference type="ARBA" id="ARBA00023136"/>
    </source>
</evidence>
<dbReference type="Gene3D" id="3.30.565.10">
    <property type="entry name" value="Histidine kinase-like ATPase, C-terminal domain"/>
    <property type="match status" value="1"/>
</dbReference>
<keyword evidence="13 14" id="KW-0472">Membrane</keyword>
<dbReference type="Gene3D" id="1.10.287.130">
    <property type="match status" value="1"/>
</dbReference>
<evidence type="ECO:0000256" key="7">
    <source>
        <dbReference type="ARBA" id="ARBA00022692"/>
    </source>
</evidence>
<protein>
    <recommendedName>
        <fullName evidence="3">histidine kinase</fullName>
        <ecNumber evidence="3">2.7.13.3</ecNumber>
    </recommendedName>
</protein>
<feature type="transmembrane region" description="Helical" evidence="14">
    <location>
        <begin position="48"/>
        <end position="68"/>
    </location>
</feature>
<evidence type="ECO:0000256" key="12">
    <source>
        <dbReference type="ARBA" id="ARBA00023012"/>
    </source>
</evidence>
<dbReference type="InterPro" id="IPR003594">
    <property type="entry name" value="HATPase_dom"/>
</dbReference>
<proteinExistence type="predicted"/>
<dbReference type="PANTHER" id="PTHR45528:SF8">
    <property type="entry name" value="HISTIDINE KINASE"/>
    <property type="match status" value="1"/>
</dbReference>
<dbReference type="OrthoDB" id="9792991at2"/>
<dbReference type="FunFam" id="1.10.287.130:FF:000008">
    <property type="entry name" value="Two-component sensor histidine kinase"/>
    <property type="match status" value="1"/>
</dbReference>
<dbReference type="Gene3D" id="6.10.340.10">
    <property type="match status" value="1"/>
</dbReference>
<feature type="domain" description="Histidine kinase" evidence="15">
    <location>
        <begin position="136"/>
        <end position="350"/>
    </location>
</feature>
<dbReference type="PROSITE" id="PS50109">
    <property type="entry name" value="HIS_KIN"/>
    <property type="match status" value="1"/>
</dbReference>
<dbReference type="CDD" id="cd00082">
    <property type="entry name" value="HisKA"/>
    <property type="match status" value="1"/>
</dbReference>
<evidence type="ECO:0000259" key="15">
    <source>
        <dbReference type="PROSITE" id="PS50109"/>
    </source>
</evidence>
<dbReference type="SMART" id="SM00387">
    <property type="entry name" value="HATPase_c"/>
    <property type="match status" value="1"/>
</dbReference>
<dbReference type="SUPFAM" id="SSF47384">
    <property type="entry name" value="Homodimeric domain of signal transducing histidine kinase"/>
    <property type="match status" value="1"/>
</dbReference>
<evidence type="ECO:0000313" key="18">
    <source>
        <dbReference type="Proteomes" id="UP000448867"/>
    </source>
</evidence>
<evidence type="ECO:0000259" key="16">
    <source>
        <dbReference type="PROSITE" id="PS50885"/>
    </source>
</evidence>
<dbReference type="SMART" id="SM00304">
    <property type="entry name" value="HAMP"/>
    <property type="match status" value="1"/>
</dbReference>
<dbReference type="RefSeq" id="WP_154308699.1">
    <property type="nucleotide sequence ID" value="NZ_WKKI01000030.1"/>
</dbReference>
<dbReference type="AlphaFoldDB" id="A0A7X2J0K0"/>
<dbReference type="InterPro" id="IPR003660">
    <property type="entry name" value="HAMP_dom"/>
</dbReference>
<evidence type="ECO:0000256" key="9">
    <source>
        <dbReference type="ARBA" id="ARBA00022777"/>
    </source>
</evidence>
<comment type="subcellular location">
    <subcellularLocation>
        <location evidence="2">Cell membrane</location>
        <topology evidence="2">Multi-pass membrane protein</topology>
    </subcellularLocation>
</comment>
<dbReference type="Pfam" id="PF02518">
    <property type="entry name" value="HATPase_c"/>
    <property type="match status" value="1"/>
</dbReference>
<keyword evidence="18" id="KW-1185">Reference proteome</keyword>
<keyword evidence="9" id="KW-0418">Kinase</keyword>
<dbReference type="PROSITE" id="PS50885">
    <property type="entry name" value="HAMP"/>
    <property type="match status" value="1"/>
</dbReference>
<evidence type="ECO:0000313" key="17">
    <source>
        <dbReference type="EMBL" id="MRX73232.1"/>
    </source>
</evidence>
<comment type="caution">
    <text evidence="17">The sequence shown here is derived from an EMBL/GenBank/DDBJ whole genome shotgun (WGS) entry which is preliminary data.</text>
</comment>
<dbReference type="InterPro" id="IPR036890">
    <property type="entry name" value="HATPase_C_sf"/>
</dbReference>
<keyword evidence="12" id="KW-0902">Two-component regulatory system</keyword>
<dbReference type="InterPro" id="IPR005467">
    <property type="entry name" value="His_kinase_dom"/>
</dbReference>
<evidence type="ECO:0000256" key="8">
    <source>
        <dbReference type="ARBA" id="ARBA00022741"/>
    </source>
</evidence>
<accession>A0A7X2J0K0</accession>
<evidence type="ECO:0000256" key="6">
    <source>
        <dbReference type="ARBA" id="ARBA00022679"/>
    </source>
</evidence>
<dbReference type="InterPro" id="IPR036097">
    <property type="entry name" value="HisK_dim/P_sf"/>
</dbReference>
<comment type="catalytic activity">
    <reaction evidence="1">
        <text>ATP + protein L-histidine = ADP + protein N-phospho-L-histidine.</text>
        <dbReference type="EC" id="2.7.13.3"/>
    </reaction>
</comment>
<dbReference type="InterPro" id="IPR003661">
    <property type="entry name" value="HisK_dim/P_dom"/>
</dbReference>
<dbReference type="InterPro" id="IPR008358">
    <property type="entry name" value="Sig_transdc_His_kin/Pase_MprB"/>
</dbReference>
<keyword evidence="4" id="KW-1003">Cell membrane</keyword>
<dbReference type="GO" id="GO:0000155">
    <property type="term" value="F:phosphorelay sensor kinase activity"/>
    <property type="evidence" value="ECO:0007669"/>
    <property type="project" value="InterPro"/>
</dbReference>
<organism evidence="17 18">
    <name type="scientific">Metabacillus lacus</name>
    <dbReference type="NCBI Taxonomy" id="1983721"/>
    <lineage>
        <taxon>Bacteria</taxon>
        <taxon>Bacillati</taxon>
        <taxon>Bacillota</taxon>
        <taxon>Bacilli</taxon>
        <taxon>Bacillales</taxon>
        <taxon>Bacillaceae</taxon>
        <taxon>Metabacillus</taxon>
    </lineage>
</organism>
<evidence type="ECO:0000256" key="5">
    <source>
        <dbReference type="ARBA" id="ARBA00022553"/>
    </source>
</evidence>
<dbReference type="EC" id="2.7.13.3" evidence="3"/>
<dbReference type="InterPro" id="IPR050398">
    <property type="entry name" value="HssS/ArlS-like"/>
</dbReference>
<dbReference type="PANTHER" id="PTHR45528">
    <property type="entry name" value="SENSOR HISTIDINE KINASE CPXA"/>
    <property type="match status" value="1"/>
</dbReference>
<dbReference type="SMART" id="SM00388">
    <property type="entry name" value="HisKA"/>
    <property type="match status" value="1"/>
</dbReference>
<dbReference type="SUPFAM" id="SSF55874">
    <property type="entry name" value="ATPase domain of HSP90 chaperone/DNA topoisomerase II/histidine kinase"/>
    <property type="match status" value="1"/>
</dbReference>
<keyword evidence="5" id="KW-0597">Phosphoprotein</keyword>